<reference evidence="3" key="1">
    <citation type="journal article" date="2016" name="Genome Announc.">
        <title>Genome sequences of three species of Hanseniaspora isolated from spontaneous wine fermentations.</title>
        <authorList>
            <person name="Sternes P.R."/>
            <person name="Lee D."/>
            <person name="Kutyna D.R."/>
            <person name="Borneman A.R."/>
        </authorList>
    </citation>
    <scope>NUCLEOTIDE SEQUENCE [LARGE SCALE GENOMIC DNA]</scope>
    <source>
        <strain evidence="3">AWRI3580</strain>
    </source>
</reference>
<dbReference type="EMBL" id="LPNN01000004">
    <property type="protein sequence ID" value="OEJ89086.1"/>
    <property type="molecule type" value="Genomic_DNA"/>
</dbReference>
<proteinExistence type="predicted"/>
<evidence type="ECO:0000256" key="1">
    <source>
        <dbReference type="SAM" id="Phobius"/>
    </source>
</evidence>
<dbReference type="AlphaFoldDB" id="A0A1E5RQB9"/>
<protein>
    <submittedName>
        <fullName evidence="2">Uncharacterized protein</fullName>
    </submittedName>
</protein>
<feature type="transmembrane region" description="Helical" evidence="1">
    <location>
        <begin position="12"/>
        <end position="29"/>
    </location>
</feature>
<name>A0A1E5RQB9_HANUV</name>
<keyword evidence="1" id="KW-1133">Transmembrane helix</keyword>
<evidence type="ECO:0000313" key="2">
    <source>
        <dbReference type="EMBL" id="OEJ89086.1"/>
    </source>
</evidence>
<evidence type="ECO:0000313" key="3">
    <source>
        <dbReference type="Proteomes" id="UP000095358"/>
    </source>
</evidence>
<keyword evidence="1" id="KW-0472">Membrane</keyword>
<organism evidence="2 3">
    <name type="scientific">Hanseniaspora uvarum</name>
    <name type="common">Yeast</name>
    <name type="synonym">Kloeckera apiculata</name>
    <dbReference type="NCBI Taxonomy" id="29833"/>
    <lineage>
        <taxon>Eukaryota</taxon>
        <taxon>Fungi</taxon>
        <taxon>Dikarya</taxon>
        <taxon>Ascomycota</taxon>
        <taxon>Saccharomycotina</taxon>
        <taxon>Saccharomycetes</taxon>
        <taxon>Saccharomycodales</taxon>
        <taxon>Saccharomycodaceae</taxon>
        <taxon>Hanseniaspora</taxon>
    </lineage>
</organism>
<gene>
    <name evidence="2" type="ORF">AWRI3580_g2174</name>
</gene>
<accession>A0A1E5RQB9</accession>
<dbReference type="Proteomes" id="UP000095358">
    <property type="component" value="Unassembled WGS sequence"/>
</dbReference>
<sequence>MFKSFTFNNLNTPLTYIVTAATIPSIFIVKRASLKLSIITGFGIYLYNVLTKPAAKKACCGGKNKVNGKCCSGRKDCGPKVVKKKSCCGGKGNCSKTTTVGDATNDDFEDLATDMNSKFARK</sequence>
<dbReference type="VEuPathDB" id="FungiDB:AWRI3580_g2174"/>
<dbReference type="OrthoDB" id="3972748at2759"/>
<comment type="caution">
    <text evidence="2">The sequence shown here is derived from an EMBL/GenBank/DDBJ whole genome shotgun (WGS) entry which is preliminary data.</text>
</comment>
<keyword evidence="3" id="KW-1185">Reference proteome</keyword>
<keyword evidence="1" id="KW-0812">Transmembrane</keyword>